<organism evidence="1 2">
    <name type="scientific">Levilactobacillus acidifarinae DSM 19394 = JCM 15949</name>
    <dbReference type="NCBI Taxonomy" id="1423715"/>
    <lineage>
        <taxon>Bacteria</taxon>
        <taxon>Bacillati</taxon>
        <taxon>Bacillota</taxon>
        <taxon>Bacilli</taxon>
        <taxon>Lactobacillales</taxon>
        <taxon>Lactobacillaceae</taxon>
        <taxon>Levilactobacillus</taxon>
    </lineage>
</organism>
<protein>
    <submittedName>
        <fullName evidence="1">Competence protein</fullName>
    </submittedName>
</protein>
<proteinExistence type="predicted"/>
<name>A0A0R1LG51_9LACO</name>
<dbReference type="EMBL" id="AZDV01000026">
    <property type="protein sequence ID" value="KRK94859.1"/>
    <property type="molecule type" value="Genomic_DNA"/>
</dbReference>
<dbReference type="STRING" id="1423715.FD25_GL000837"/>
<evidence type="ECO:0000313" key="1">
    <source>
        <dbReference type="EMBL" id="KRK94859.1"/>
    </source>
</evidence>
<sequence>MSTRTAGYQKIGCYPFWLLGHRYAQQRLNWALIERFMGWLPRWELCLPFWDVTQQRLQLTHHLYQDVAGHYGGQVTSVANLAALIAGPTQLDPYPRLSLKRVRYHWAQELARATPNLRAVQEFLYLRGHHLLGFPEAFETTGSTPPVLGRGLLLWRILFGTALFALNGPLTSNRLAPLAQHCLELVGGHEQTVRVSFPHLVDRLQAQLMTELVQRGYLTVVPDGWQIRRQPRWRSARIGTD</sequence>
<dbReference type="Proteomes" id="UP000051955">
    <property type="component" value="Unassembled WGS sequence"/>
</dbReference>
<accession>A0A0R1LG51</accession>
<dbReference type="AlphaFoldDB" id="A0A0R1LG51"/>
<comment type="caution">
    <text evidence="1">The sequence shown here is derived from an EMBL/GenBank/DDBJ whole genome shotgun (WGS) entry which is preliminary data.</text>
</comment>
<dbReference type="PATRIC" id="fig|1423715.3.peg.865"/>
<evidence type="ECO:0000313" key="2">
    <source>
        <dbReference type="Proteomes" id="UP000051955"/>
    </source>
</evidence>
<reference evidence="1 2" key="1">
    <citation type="journal article" date="2015" name="Genome Announc.">
        <title>Expanding the biotechnology potential of lactobacilli through comparative genomics of 213 strains and associated genera.</title>
        <authorList>
            <person name="Sun Z."/>
            <person name="Harris H.M."/>
            <person name="McCann A."/>
            <person name="Guo C."/>
            <person name="Argimon S."/>
            <person name="Zhang W."/>
            <person name="Yang X."/>
            <person name="Jeffery I.B."/>
            <person name="Cooney J.C."/>
            <person name="Kagawa T.F."/>
            <person name="Liu W."/>
            <person name="Song Y."/>
            <person name="Salvetti E."/>
            <person name="Wrobel A."/>
            <person name="Rasinkangas P."/>
            <person name="Parkhill J."/>
            <person name="Rea M.C."/>
            <person name="O'Sullivan O."/>
            <person name="Ritari J."/>
            <person name="Douillard F.P."/>
            <person name="Paul Ross R."/>
            <person name="Yang R."/>
            <person name="Briner A.E."/>
            <person name="Felis G.E."/>
            <person name="de Vos W.M."/>
            <person name="Barrangou R."/>
            <person name="Klaenhammer T.R."/>
            <person name="Caufield P.W."/>
            <person name="Cui Y."/>
            <person name="Zhang H."/>
            <person name="O'Toole P.W."/>
        </authorList>
    </citation>
    <scope>NUCLEOTIDE SEQUENCE [LARGE SCALE GENOMIC DNA]</scope>
    <source>
        <strain evidence="1 2">DSM 19394</strain>
    </source>
</reference>
<keyword evidence="2" id="KW-1185">Reference proteome</keyword>
<gene>
    <name evidence="1" type="ORF">FD25_GL000837</name>
</gene>